<dbReference type="Gene3D" id="1.10.472.150">
    <property type="entry name" value="Glucose-regulated metallo-peptidase M90, N-terminal domain"/>
    <property type="match status" value="1"/>
</dbReference>
<proteinExistence type="predicted"/>
<dbReference type="EMBL" id="LAZR01038717">
    <property type="protein sequence ID" value="KKL18831.1"/>
    <property type="molecule type" value="Genomic_DNA"/>
</dbReference>
<dbReference type="InterPro" id="IPR024079">
    <property type="entry name" value="MetalloPept_cat_dom_sf"/>
</dbReference>
<dbReference type="AlphaFoldDB" id="A0A0F9DMB4"/>
<dbReference type="Gene3D" id="3.40.390.10">
    <property type="entry name" value="Collagenase (Catalytic Domain)"/>
    <property type="match status" value="1"/>
</dbReference>
<name>A0A0F9DMB4_9ZZZZ</name>
<dbReference type="PANTHER" id="PTHR30164:SF2">
    <property type="entry name" value="PROTEIN MTFA"/>
    <property type="match status" value="1"/>
</dbReference>
<dbReference type="GO" id="GO:0008237">
    <property type="term" value="F:metallopeptidase activity"/>
    <property type="evidence" value="ECO:0007669"/>
    <property type="project" value="InterPro"/>
</dbReference>
<dbReference type="InterPro" id="IPR010384">
    <property type="entry name" value="MtfA_fam"/>
</dbReference>
<dbReference type="SUPFAM" id="SSF55486">
    <property type="entry name" value="Metalloproteases ('zincins'), catalytic domain"/>
    <property type="match status" value="1"/>
</dbReference>
<accession>A0A0F9DMB4</accession>
<reference evidence="1" key="1">
    <citation type="journal article" date="2015" name="Nature">
        <title>Complex archaea that bridge the gap between prokaryotes and eukaryotes.</title>
        <authorList>
            <person name="Spang A."/>
            <person name="Saw J.H."/>
            <person name="Jorgensen S.L."/>
            <person name="Zaremba-Niedzwiedzka K."/>
            <person name="Martijn J."/>
            <person name="Lind A.E."/>
            <person name="van Eijk R."/>
            <person name="Schleper C."/>
            <person name="Guy L."/>
            <person name="Ettema T.J."/>
        </authorList>
    </citation>
    <scope>NUCLEOTIDE SEQUENCE</scope>
</reference>
<organism evidence="1">
    <name type="scientific">marine sediment metagenome</name>
    <dbReference type="NCBI Taxonomy" id="412755"/>
    <lineage>
        <taxon>unclassified sequences</taxon>
        <taxon>metagenomes</taxon>
        <taxon>ecological metagenomes</taxon>
    </lineage>
</organism>
<dbReference type="Pfam" id="PF06167">
    <property type="entry name" value="Peptidase_M90"/>
    <property type="match status" value="1"/>
</dbReference>
<evidence type="ECO:0008006" key="2">
    <source>
        <dbReference type="Google" id="ProtNLM"/>
    </source>
</evidence>
<sequence>MFGFKRRRRRKLRDRPFPAEWLEVLRRNLPYYRLLCPSEQAELQGHIQVFLAEKGFEGCGGLVMTDEIRVSIAAQACILLLGREGGYYPRMKSIFVYPHGYEVPVTRRGGPDLVVGGEQGRLGESWYRGPVVLSWDDVRKGAADVHDGQNLIFHEFAHQLDSETGSHDGAPLLSRRSMYIAWARVLGAEYRRLTEDLRRHRDTVLDGYGATDPAEFFAVATEAFFEKPIALRRRHRQLYQQLAEFYRQDPAARDEQAPAGEDDQP</sequence>
<dbReference type="PANTHER" id="PTHR30164">
    <property type="entry name" value="MTFA PEPTIDASE"/>
    <property type="match status" value="1"/>
</dbReference>
<protein>
    <recommendedName>
        <fullName evidence="2">Protein MtfA</fullName>
    </recommendedName>
</protein>
<dbReference type="GO" id="GO:0005829">
    <property type="term" value="C:cytosol"/>
    <property type="evidence" value="ECO:0007669"/>
    <property type="project" value="TreeGrafter"/>
</dbReference>
<dbReference type="GO" id="GO:0004177">
    <property type="term" value="F:aminopeptidase activity"/>
    <property type="evidence" value="ECO:0007669"/>
    <property type="project" value="TreeGrafter"/>
</dbReference>
<comment type="caution">
    <text evidence="1">The sequence shown here is derived from an EMBL/GenBank/DDBJ whole genome shotgun (WGS) entry which is preliminary data.</text>
</comment>
<evidence type="ECO:0000313" key="1">
    <source>
        <dbReference type="EMBL" id="KKL18831.1"/>
    </source>
</evidence>
<dbReference type="InterPro" id="IPR042252">
    <property type="entry name" value="MtfA_N"/>
</dbReference>
<gene>
    <name evidence="1" type="ORF">LCGC14_2471600</name>
</gene>
<dbReference type="CDD" id="cd20169">
    <property type="entry name" value="Peptidase_M90_mtfA"/>
    <property type="match status" value="1"/>
</dbReference>